<proteinExistence type="predicted"/>
<protein>
    <submittedName>
        <fullName evidence="1">Uncharacterized protein</fullName>
    </submittedName>
</protein>
<organism evidence="1">
    <name type="scientific">Harvfovirus sp</name>
    <dbReference type="NCBI Taxonomy" id="2487768"/>
    <lineage>
        <taxon>Viruses</taxon>
        <taxon>Varidnaviria</taxon>
        <taxon>Bamfordvirae</taxon>
        <taxon>Nucleocytoviricota</taxon>
        <taxon>Megaviricetes</taxon>
        <taxon>Imitervirales</taxon>
        <taxon>Mimiviridae</taxon>
        <taxon>Klosneuvirinae</taxon>
    </lineage>
</organism>
<gene>
    <name evidence="1" type="ORF">Harvfovirus10_34</name>
</gene>
<sequence>MTHLRSCILIILQITAISNAIQMGWRIHKSNNKRLVFRKKVKDMTRIDHDTIKLLQNLMNFRV</sequence>
<evidence type="ECO:0000313" key="1">
    <source>
        <dbReference type="EMBL" id="AYV80936.1"/>
    </source>
</evidence>
<reference evidence="1" key="1">
    <citation type="submission" date="2018-10" db="EMBL/GenBank/DDBJ databases">
        <title>Hidden diversity of soil giant viruses.</title>
        <authorList>
            <person name="Schulz F."/>
            <person name="Alteio L."/>
            <person name="Goudeau D."/>
            <person name="Ryan E.M."/>
            <person name="Malmstrom R.R."/>
            <person name="Blanchard J."/>
            <person name="Woyke T."/>
        </authorList>
    </citation>
    <scope>NUCLEOTIDE SEQUENCE</scope>
    <source>
        <strain evidence="1">HAV1</strain>
    </source>
</reference>
<accession>A0A3G5A124</accession>
<dbReference type="EMBL" id="MK072252">
    <property type="protein sequence ID" value="AYV80936.1"/>
    <property type="molecule type" value="Genomic_DNA"/>
</dbReference>
<name>A0A3G5A124_9VIRU</name>